<feature type="transmembrane region" description="Helical" evidence="1">
    <location>
        <begin position="159"/>
        <end position="182"/>
    </location>
</feature>
<feature type="transmembrane region" description="Helical" evidence="1">
    <location>
        <begin position="104"/>
        <end position="124"/>
    </location>
</feature>
<dbReference type="EMBL" id="ACVN02000088">
    <property type="protein sequence ID" value="ERK60351.1"/>
    <property type="molecule type" value="Genomic_DNA"/>
</dbReference>
<reference evidence="2" key="1">
    <citation type="submission" date="2013-08" db="EMBL/GenBank/DDBJ databases">
        <authorList>
            <person name="Durkin A.S."/>
            <person name="Haft D.R."/>
            <person name="McCorrison J."/>
            <person name="Torralba M."/>
            <person name="Gillis M."/>
            <person name="Haft D.H."/>
            <person name="Methe B."/>
            <person name="Sutton G."/>
            <person name="Nelson K.E."/>
        </authorList>
    </citation>
    <scope>NUCLEOTIDE SEQUENCE [LARGE SCALE GENOMIC DNA]</scope>
    <source>
        <strain evidence="2">F0233</strain>
    </source>
</reference>
<dbReference type="PANTHER" id="PTHR34989">
    <property type="entry name" value="PROTEIN HDED"/>
    <property type="match status" value="1"/>
</dbReference>
<dbReference type="Pfam" id="PF03729">
    <property type="entry name" value="DUF308"/>
    <property type="match status" value="2"/>
</dbReference>
<sequence length="208" mass="21431">MRVPGRSEGRPPYPRPAERGWRICLGTGVTAAAAGLACMIWPGHSIDALVRLIALALLVQAIGSIVTGHRSRGLAGSGTMILSGVLLGLVAAFMAWHPGLTGELIIVAVGGAILVAGLTAAWLGTVLRGWLGSTRWLQIGGLVGAVIGLVFLVHPHFGAAAMGVLIGVVMVLFGAGLIALALRLRRWHTGPPAAQDPTEVVIEGDVEE</sequence>
<feature type="transmembrane region" description="Helical" evidence="1">
    <location>
        <begin position="79"/>
        <end position="98"/>
    </location>
</feature>
<dbReference type="GO" id="GO:0005886">
    <property type="term" value="C:plasma membrane"/>
    <property type="evidence" value="ECO:0007669"/>
    <property type="project" value="TreeGrafter"/>
</dbReference>
<feature type="transmembrane region" description="Helical" evidence="1">
    <location>
        <begin position="21"/>
        <end position="42"/>
    </location>
</feature>
<gene>
    <name evidence="2" type="ORF">HMPREF0682_2988</name>
</gene>
<proteinExistence type="predicted"/>
<dbReference type="AlphaFoldDB" id="U2QUY4"/>
<evidence type="ECO:0000313" key="3">
    <source>
        <dbReference type="Proteomes" id="UP000017052"/>
    </source>
</evidence>
<dbReference type="InterPro" id="IPR005325">
    <property type="entry name" value="DUF308_memb"/>
</dbReference>
<keyword evidence="1" id="KW-0812">Transmembrane</keyword>
<comment type="caution">
    <text evidence="2">The sequence shown here is derived from an EMBL/GenBank/DDBJ whole genome shotgun (WGS) entry which is preliminary data.</text>
</comment>
<keyword evidence="3" id="KW-1185">Reference proteome</keyword>
<dbReference type="PANTHER" id="PTHR34989:SF1">
    <property type="entry name" value="PROTEIN HDED"/>
    <property type="match status" value="1"/>
</dbReference>
<accession>U2QUY4</accession>
<name>U2QUY4_9ACTN</name>
<keyword evidence="1" id="KW-0472">Membrane</keyword>
<dbReference type="Proteomes" id="UP000017052">
    <property type="component" value="Unassembled WGS sequence"/>
</dbReference>
<feature type="transmembrane region" description="Helical" evidence="1">
    <location>
        <begin position="136"/>
        <end position="153"/>
    </location>
</feature>
<protein>
    <submittedName>
        <fullName evidence="2">PF03729 repeat protein</fullName>
    </submittedName>
</protein>
<evidence type="ECO:0000256" key="1">
    <source>
        <dbReference type="SAM" id="Phobius"/>
    </source>
</evidence>
<organism evidence="2 3">
    <name type="scientific">Propionibacterium acidifaciens F0233</name>
    <dbReference type="NCBI Taxonomy" id="553198"/>
    <lineage>
        <taxon>Bacteria</taxon>
        <taxon>Bacillati</taxon>
        <taxon>Actinomycetota</taxon>
        <taxon>Actinomycetes</taxon>
        <taxon>Propionibacteriales</taxon>
        <taxon>Propionibacteriaceae</taxon>
        <taxon>Propionibacterium</taxon>
    </lineage>
</organism>
<feature type="transmembrane region" description="Helical" evidence="1">
    <location>
        <begin position="48"/>
        <end position="67"/>
    </location>
</feature>
<evidence type="ECO:0000313" key="2">
    <source>
        <dbReference type="EMBL" id="ERK60351.1"/>
    </source>
</evidence>
<dbReference type="InterPro" id="IPR052712">
    <property type="entry name" value="Acid_resist_chaperone_HdeD"/>
</dbReference>
<keyword evidence="1" id="KW-1133">Transmembrane helix</keyword>